<dbReference type="AlphaFoldDB" id="A0A9W9TPM5"/>
<dbReference type="OrthoDB" id="5967843at2759"/>
<name>A0A9W9TPM5_PENCI</name>
<gene>
    <name evidence="1" type="ORF">N7469_005773</name>
</gene>
<accession>A0A9W9TPM5</accession>
<dbReference type="RefSeq" id="XP_056501507.1">
    <property type="nucleotide sequence ID" value="XM_056644693.1"/>
</dbReference>
<protein>
    <submittedName>
        <fullName evidence="1">Uncharacterized protein</fullName>
    </submittedName>
</protein>
<organism evidence="1 2">
    <name type="scientific">Penicillium citrinum</name>
    <dbReference type="NCBI Taxonomy" id="5077"/>
    <lineage>
        <taxon>Eukaryota</taxon>
        <taxon>Fungi</taxon>
        <taxon>Dikarya</taxon>
        <taxon>Ascomycota</taxon>
        <taxon>Pezizomycotina</taxon>
        <taxon>Eurotiomycetes</taxon>
        <taxon>Eurotiomycetidae</taxon>
        <taxon>Eurotiales</taxon>
        <taxon>Aspergillaceae</taxon>
        <taxon>Penicillium</taxon>
    </lineage>
</organism>
<comment type="caution">
    <text evidence="1">The sequence shown here is derived from an EMBL/GenBank/DDBJ whole genome shotgun (WGS) entry which is preliminary data.</text>
</comment>
<dbReference type="EMBL" id="JAPQKT010000004">
    <property type="protein sequence ID" value="KAJ5234007.1"/>
    <property type="molecule type" value="Genomic_DNA"/>
</dbReference>
<proteinExistence type="predicted"/>
<dbReference type="Proteomes" id="UP001147733">
    <property type="component" value="Unassembled WGS sequence"/>
</dbReference>
<reference evidence="1" key="1">
    <citation type="submission" date="2022-11" db="EMBL/GenBank/DDBJ databases">
        <authorList>
            <person name="Petersen C."/>
        </authorList>
    </citation>
    <scope>NUCLEOTIDE SEQUENCE</scope>
    <source>
        <strain evidence="1">IBT 23319</strain>
    </source>
</reference>
<keyword evidence="2" id="KW-1185">Reference proteome</keyword>
<sequence length="123" mass="14124">MMEKLDQVTSIQSDSGSIFYGCSFDTRGGDINISDTSDRSQLEINGINPKQEHTRREILRWLSGAQYKARHKRVVSEFLEGTGEWVFERLEFCEWLSAKGSSALWLHGIRKKALLLVHEQHCP</sequence>
<dbReference type="GeneID" id="81383860"/>
<reference evidence="1" key="2">
    <citation type="journal article" date="2023" name="IMA Fungus">
        <title>Comparative genomic study of the Penicillium genus elucidates a diverse pangenome and 15 lateral gene transfer events.</title>
        <authorList>
            <person name="Petersen C."/>
            <person name="Sorensen T."/>
            <person name="Nielsen M.R."/>
            <person name="Sondergaard T.E."/>
            <person name="Sorensen J.L."/>
            <person name="Fitzpatrick D.A."/>
            <person name="Frisvad J.C."/>
            <person name="Nielsen K.L."/>
        </authorList>
    </citation>
    <scope>NUCLEOTIDE SEQUENCE</scope>
    <source>
        <strain evidence="1">IBT 23319</strain>
    </source>
</reference>
<evidence type="ECO:0000313" key="2">
    <source>
        <dbReference type="Proteomes" id="UP001147733"/>
    </source>
</evidence>
<evidence type="ECO:0000313" key="1">
    <source>
        <dbReference type="EMBL" id="KAJ5234007.1"/>
    </source>
</evidence>